<evidence type="ECO:0000313" key="1">
    <source>
        <dbReference type="EMBL" id="GMI24847.1"/>
    </source>
</evidence>
<accession>A0A9W7FZE3</accession>
<evidence type="ECO:0000313" key="2">
    <source>
        <dbReference type="Proteomes" id="UP001165082"/>
    </source>
</evidence>
<reference evidence="1" key="1">
    <citation type="submission" date="2022-07" db="EMBL/GenBank/DDBJ databases">
        <title>Genome analysis of Parmales, a sister group of diatoms, reveals the evolutionary specialization of diatoms from phago-mixotrophs to photoautotrophs.</title>
        <authorList>
            <person name="Ban H."/>
            <person name="Sato S."/>
            <person name="Yoshikawa S."/>
            <person name="Kazumasa Y."/>
            <person name="Nakamura Y."/>
            <person name="Ichinomiya M."/>
            <person name="Saitoh K."/>
            <person name="Sato N."/>
            <person name="Blanc-Mathieu R."/>
            <person name="Endo H."/>
            <person name="Kuwata A."/>
            <person name="Ogata H."/>
        </authorList>
    </citation>
    <scope>NUCLEOTIDE SEQUENCE</scope>
</reference>
<dbReference type="Proteomes" id="UP001165082">
    <property type="component" value="Unassembled WGS sequence"/>
</dbReference>
<comment type="caution">
    <text evidence="1">The sequence shown here is derived from an EMBL/GenBank/DDBJ whole genome shotgun (WGS) entry which is preliminary data.</text>
</comment>
<sequence>MHHLPALSQAYKEDVRQMYDCRGTPRLTWPYMSRWPHMNYPKPRNTVAYIEDVSKDGPKSLPVPSNVVSNNIGEFKIFRYNNLTYLYGNTNGAAPNVGSAYEGRGWDEDRKDAFLSGGLK</sequence>
<protein>
    <submittedName>
        <fullName evidence="1">Uncharacterized protein</fullName>
    </submittedName>
</protein>
<dbReference type="EMBL" id="BRXZ01008339">
    <property type="protein sequence ID" value="GMI24847.1"/>
    <property type="molecule type" value="Genomic_DNA"/>
</dbReference>
<dbReference type="AlphaFoldDB" id="A0A9W7FZE3"/>
<name>A0A9W7FZE3_9STRA</name>
<organism evidence="1 2">
    <name type="scientific">Triparma retinervis</name>
    <dbReference type="NCBI Taxonomy" id="2557542"/>
    <lineage>
        <taxon>Eukaryota</taxon>
        <taxon>Sar</taxon>
        <taxon>Stramenopiles</taxon>
        <taxon>Ochrophyta</taxon>
        <taxon>Bolidophyceae</taxon>
        <taxon>Parmales</taxon>
        <taxon>Triparmaceae</taxon>
        <taxon>Triparma</taxon>
    </lineage>
</organism>
<gene>
    <name evidence="1" type="ORF">TrRE_jg1660</name>
</gene>
<keyword evidence="2" id="KW-1185">Reference proteome</keyword>
<proteinExistence type="predicted"/>
<feature type="non-terminal residue" evidence="1">
    <location>
        <position position="120"/>
    </location>
</feature>